<evidence type="ECO:0000313" key="1">
    <source>
        <dbReference type="EMBL" id="MBE9023328.1"/>
    </source>
</evidence>
<dbReference type="RefSeq" id="WP_193916901.1">
    <property type="nucleotide sequence ID" value="NZ_JADEXS020000001.1"/>
</dbReference>
<protein>
    <submittedName>
        <fullName evidence="1">Uncharacterized protein</fullName>
    </submittedName>
</protein>
<name>A0A8J7CY74_DESMC</name>
<accession>A0A8J7CY74</accession>
<comment type="caution">
    <text evidence="1">The sequence shown here is derived from an EMBL/GenBank/DDBJ whole genome shotgun (WGS) entry which is preliminary data.</text>
</comment>
<keyword evidence="2" id="KW-1185">Reference proteome</keyword>
<reference evidence="1" key="1">
    <citation type="submission" date="2020-10" db="EMBL/GenBank/DDBJ databases">
        <authorList>
            <person name="Castelo-Branco R."/>
            <person name="Eusebio N."/>
            <person name="Adriana R."/>
            <person name="Vieira A."/>
            <person name="Brugerolle De Fraissinette N."/>
            <person name="Rezende De Castro R."/>
            <person name="Schneider M.P."/>
            <person name="Vasconcelos V."/>
            <person name="Leao P.N."/>
        </authorList>
    </citation>
    <scope>NUCLEOTIDE SEQUENCE</scope>
    <source>
        <strain evidence="1">LEGE 12446</strain>
    </source>
</reference>
<organism evidence="1 2">
    <name type="scientific">Desmonostoc muscorum LEGE 12446</name>
    <dbReference type="NCBI Taxonomy" id="1828758"/>
    <lineage>
        <taxon>Bacteria</taxon>
        <taxon>Bacillati</taxon>
        <taxon>Cyanobacteriota</taxon>
        <taxon>Cyanophyceae</taxon>
        <taxon>Nostocales</taxon>
        <taxon>Nostocaceae</taxon>
        <taxon>Desmonostoc</taxon>
    </lineage>
</organism>
<evidence type="ECO:0000313" key="2">
    <source>
        <dbReference type="Proteomes" id="UP000622533"/>
    </source>
</evidence>
<dbReference type="AlphaFoldDB" id="A0A8J7CY74"/>
<sequence length="311" mass="35467">MFSLLYAASYKIGIRNICAGILLLYKEKLCRLSPPQDKEVLIKKDIRPVDDGTGNVTFIGAGKKTVDVYEITERFKSLKITVDWKKFEELNKLRNNIEHYYTDKSPDAVREVIAKSFILIRDFISDCLDEEPHQLLGDTCWQALLKTADVYEAEEIACEQSFKDIKFKHQVLQEAVEYLRCPSCHSRLIKAKDNIGEFSIFTSLGCGSCGKAFEFGDVMSECLSECEHFSESQKDFAYCNDCEYTGQPSVIPVDDAWLCLSCLTTHEQVDYCGYCSEFVAGDLEDSYMSGCLMCEGQMDHYMNSRAYNRDD</sequence>
<proteinExistence type="predicted"/>
<gene>
    <name evidence="1" type="ORF">IQ276_13095</name>
</gene>
<dbReference type="EMBL" id="JADEXS010000149">
    <property type="protein sequence ID" value="MBE9023328.1"/>
    <property type="molecule type" value="Genomic_DNA"/>
</dbReference>
<dbReference type="Proteomes" id="UP000622533">
    <property type="component" value="Unassembled WGS sequence"/>
</dbReference>